<keyword evidence="3" id="KW-1185">Reference proteome</keyword>
<keyword evidence="1" id="KW-0812">Transmembrane</keyword>
<reference evidence="2 3" key="1">
    <citation type="submission" date="2017-06" db="EMBL/GenBank/DDBJ databases">
        <authorList>
            <consortium name="Pathogen Informatics"/>
        </authorList>
    </citation>
    <scope>NUCLEOTIDE SEQUENCE [LARGE SCALE GENOMIC DNA]</scope>
    <source>
        <strain evidence="2 3">NCTC10570</strain>
    </source>
</reference>
<keyword evidence="1" id="KW-1133">Transmembrane helix</keyword>
<accession>A0A239U9F5</accession>
<evidence type="ECO:0000256" key="1">
    <source>
        <dbReference type="SAM" id="Phobius"/>
    </source>
</evidence>
<name>A0A239U9F5_9FIRM</name>
<dbReference type="AlphaFoldDB" id="A0A239U9F5"/>
<keyword evidence="1" id="KW-0472">Membrane</keyword>
<dbReference type="GeneID" id="78508169"/>
<dbReference type="EMBL" id="LT906446">
    <property type="protein sequence ID" value="SNV05623.1"/>
    <property type="molecule type" value="Genomic_DNA"/>
</dbReference>
<organism evidence="2 3">
    <name type="scientific">Megamonas hypermegale</name>
    <dbReference type="NCBI Taxonomy" id="158847"/>
    <lineage>
        <taxon>Bacteria</taxon>
        <taxon>Bacillati</taxon>
        <taxon>Bacillota</taxon>
        <taxon>Negativicutes</taxon>
        <taxon>Selenomonadales</taxon>
        <taxon>Selenomonadaceae</taxon>
        <taxon>Megamonas</taxon>
    </lineage>
</organism>
<dbReference type="Pfam" id="PF14897">
    <property type="entry name" value="EpsG"/>
    <property type="match status" value="1"/>
</dbReference>
<dbReference type="Proteomes" id="UP000215383">
    <property type="component" value="Chromosome 1"/>
</dbReference>
<protein>
    <submittedName>
        <fullName evidence="2">Uncharacterized protein</fullName>
    </submittedName>
</protein>
<gene>
    <name evidence="2" type="ORF">SAMEA4364220_02192</name>
</gene>
<dbReference type="RefSeq" id="WP_027889501.1">
    <property type="nucleotide sequence ID" value="NZ_LT906446.1"/>
</dbReference>
<feature type="transmembrane region" description="Helical" evidence="1">
    <location>
        <begin position="16"/>
        <end position="35"/>
    </location>
</feature>
<proteinExistence type="predicted"/>
<dbReference type="InterPro" id="IPR049458">
    <property type="entry name" value="EpsG-like"/>
</dbReference>
<evidence type="ECO:0000313" key="3">
    <source>
        <dbReference type="Proteomes" id="UP000215383"/>
    </source>
</evidence>
<feature type="transmembrane region" description="Helical" evidence="1">
    <location>
        <begin position="85"/>
        <end position="106"/>
    </location>
</feature>
<evidence type="ECO:0000313" key="2">
    <source>
        <dbReference type="EMBL" id="SNV05623.1"/>
    </source>
</evidence>
<sequence>MASIFLFGKVTKNKKLLYILLVYIPLVFISSLRHWNIGTDTPTFYQWFEATRYVDIEDFGWFYTLSSITTDLEWGFIWIGHFLNIFNLDVQLMIFIYFTIIVLGIIK</sequence>